<dbReference type="InterPro" id="IPR001948">
    <property type="entry name" value="Peptidase_M18"/>
</dbReference>
<dbReference type="PANTHER" id="PTHR28570:SF2">
    <property type="entry name" value="M18 FAMILY AMINOPEPTIDASE 1-RELATED"/>
    <property type="match status" value="1"/>
</dbReference>
<sequence length="464" mass="50396">MDMSYLAYKRKTVYEHVSDQEKDIAMNLAEDYKFFISKAKTEREAALAISQLAEGKGFLALDTINRPLKPGDRVYRMVRGKAVVVAVIGNNPLATGFNIIGAHLDSPRLDLKALPLYEKSGLALLDTHYYGGIKKYHWLALPLSLHGIIIKNDGSVVSVCIGEDINDPVFTISDLLPHLAKDQMEKKLIEAVPGESLNAICGSLTDNNAGKEDKVKSKILGILHQKYGITEEDFISAELSLVPAAAPRDVGFDKSMIGGYGQDDRICAYAQLAAIIGVNQPARTAVALFADKEEIGSVGNTGMQSSFFAEFIADLIEKTTGNYNELMFKKAMSSSWALSADVNAAIDPDFEDVMEKNNSAILGCGLVITKYTGSGGKKSANDANAEYLALIRKIFNQNNVIWQTGELGKVDQGGGGTIAYIMAKYGMDVVDCGVALLGMHSPFEISHKLDLFMAVKGYEAFYKS</sequence>
<dbReference type="PANTHER" id="PTHR28570">
    <property type="entry name" value="ASPARTYL AMINOPEPTIDASE"/>
    <property type="match status" value="1"/>
</dbReference>
<dbReference type="Pfam" id="PF02127">
    <property type="entry name" value="Peptidase_M18"/>
    <property type="match status" value="1"/>
</dbReference>
<dbReference type="Gene3D" id="3.40.630.10">
    <property type="entry name" value="Zn peptidases"/>
    <property type="match status" value="1"/>
</dbReference>
<dbReference type="Gene3D" id="2.30.250.10">
    <property type="entry name" value="Aminopeptidase i, Domain 2"/>
    <property type="match status" value="1"/>
</dbReference>
<dbReference type="InterPro" id="IPR023358">
    <property type="entry name" value="Peptidase_M18_dom2"/>
</dbReference>
<dbReference type="PRINTS" id="PR00932">
    <property type="entry name" value="AMINO1PTASE"/>
</dbReference>
<reference evidence="12" key="1">
    <citation type="submission" date="2016-10" db="EMBL/GenBank/DDBJ databases">
        <authorList>
            <person name="Varghese N."/>
            <person name="Submissions S."/>
        </authorList>
    </citation>
    <scope>NUCLEOTIDE SEQUENCE [LARGE SCALE GENOMIC DNA]</scope>
    <source>
        <strain evidence="12">DSM 17038</strain>
    </source>
</reference>
<dbReference type="GO" id="GO:0005737">
    <property type="term" value="C:cytoplasm"/>
    <property type="evidence" value="ECO:0007669"/>
    <property type="project" value="UniProtKB-ARBA"/>
</dbReference>
<keyword evidence="5 9" id="KW-0479">Metal-binding</keyword>
<dbReference type="GO" id="GO:0008237">
    <property type="term" value="F:metallopeptidase activity"/>
    <property type="evidence" value="ECO:0007669"/>
    <property type="project" value="UniProtKB-KW"/>
</dbReference>
<proteinExistence type="inferred from homology"/>
<evidence type="ECO:0000256" key="3">
    <source>
        <dbReference type="ARBA" id="ARBA00022438"/>
    </source>
</evidence>
<dbReference type="EC" id="3.4.11.-" evidence="10"/>
<evidence type="ECO:0000256" key="4">
    <source>
        <dbReference type="ARBA" id="ARBA00022670"/>
    </source>
</evidence>
<dbReference type="NCBIfam" id="NF002600">
    <property type="entry name" value="PRK02256.1"/>
    <property type="match status" value="1"/>
</dbReference>
<keyword evidence="8 9" id="KW-0482">Metalloprotease</keyword>
<evidence type="ECO:0000256" key="8">
    <source>
        <dbReference type="ARBA" id="ARBA00023049"/>
    </source>
</evidence>
<dbReference type="RefSeq" id="WP_092472281.1">
    <property type="nucleotide sequence ID" value="NZ_FOOX01000011.1"/>
</dbReference>
<dbReference type="GO" id="GO:0008270">
    <property type="term" value="F:zinc ion binding"/>
    <property type="evidence" value="ECO:0007669"/>
    <property type="project" value="InterPro"/>
</dbReference>
<comment type="cofactor">
    <cofactor evidence="1 10">
        <name>Zn(2+)</name>
        <dbReference type="ChEBI" id="CHEBI:29105"/>
    </cofactor>
</comment>
<keyword evidence="4 9" id="KW-0645">Protease</keyword>
<keyword evidence="6 9" id="KW-0378">Hydrolase</keyword>
<dbReference type="EMBL" id="FOOX01000011">
    <property type="protein sequence ID" value="SFG90188.1"/>
    <property type="molecule type" value="Genomic_DNA"/>
</dbReference>
<name>A0A1I2VLM6_9FIRM</name>
<keyword evidence="7 9" id="KW-0862">Zinc</keyword>
<organism evidence="11 12">
    <name type="scientific">Desulfotruncus arcticus DSM 17038</name>
    <dbReference type="NCBI Taxonomy" id="1121424"/>
    <lineage>
        <taxon>Bacteria</taxon>
        <taxon>Bacillati</taxon>
        <taxon>Bacillota</taxon>
        <taxon>Clostridia</taxon>
        <taxon>Eubacteriales</taxon>
        <taxon>Desulfallaceae</taxon>
        <taxon>Desulfotruncus</taxon>
    </lineage>
</organism>
<dbReference type="SUPFAM" id="SSF101821">
    <property type="entry name" value="Aminopeptidase/glucanase lid domain"/>
    <property type="match status" value="1"/>
</dbReference>
<evidence type="ECO:0000313" key="11">
    <source>
        <dbReference type="EMBL" id="SFG90188.1"/>
    </source>
</evidence>
<dbReference type="Proteomes" id="UP000199337">
    <property type="component" value="Unassembled WGS sequence"/>
</dbReference>
<evidence type="ECO:0000256" key="6">
    <source>
        <dbReference type="ARBA" id="ARBA00022801"/>
    </source>
</evidence>
<evidence type="ECO:0000256" key="10">
    <source>
        <dbReference type="RuleBase" id="RU004387"/>
    </source>
</evidence>
<comment type="similarity">
    <text evidence="2 9">Belongs to the peptidase M18 family.</text>
</comment>
<dbReference type="OrthoDB" id="89722at2"/>
<evidence type="ECO:0000256" key="9">
    <source>
        <dbReference type="RuleBase" id="RU004386"/>
    </source>
</evidence>
<gene>
    <name evidence="11" type="ORF">SAMN05660649_03100</name>
</gene>
<dbReference type="AlphaFoldDB" id="A0A1I2VLM6"/>
<evidence type="ECO:0000256" key="7">
    <source>
        <dbReference type="ARBA" id="ARBA00022833"/>
    </source>
</evidence>
<protein>
    <recommendedName>
        <fullName evidence="10">M18 family aminopeptidase</fullName>
        <ecNumber evidence="10">3.4.11.-</ecNumber>
    </recommendedName>
</protein>
<keyword evidence="12" id="KW-1185">Reference proteome</keyword>
<dbReference type="SUPFAM" id="SSF53187">
    <property type="entry name" value="Zn-dependent exopeptidases"/>
    <property type="match status" value="1"/>
</dbReference>
<keyword evidence="3 9" id="KW-0031">Aminopeptidase</keyword>
<evidence type="ECO:0000256" key="2">
    <source>
        <dbReference type="ARBA" id="ARBA00008290"/>
    </source>
</evidence>
<dbReference type="GO" id="GO:0004177">
    <property type="term" value="F:aminopeptidase activity"/>
    <property type="evidence" value="ECO:0007669"/>
    <property type="project" value="UniProtKB-KW"/>
</dbReference>
<evidence type="ECO:0000313" key="12">
    <source>
        <dbReference type="Proteomes" id="UP000199337"/>
    </source>
</evidence>
<evidence type="ECO:0000256" key="5">
    <source>
        <dbReference type="ARBA" id="ARBA00022723"/>
    </source>
</evidence>
<accession>A0A1I2VLM6</accession>
<evidence type="ECO:0000256" key="1">
    <source>
        <dbReference type="ARBA" id="ARBA00001947"/>
    </source>
</evidence>
<dbReference type="GO" id="GO:0006508">
    <property type="term" value="P:proteolysis"/>
    <property type="evidence" value="ECO:0007669"/>
    <property type="project" value="UniProtKB-KW"/>
</dbReference>
<dbReference type="STRING" id="341036.SAMN05660649_03100"/>